<dbReference type="EMBL" id="UFQT01002509">
    <property type="protein sequence ID" value="SSX33607.1"/>
    <property type="molecule type" value="Genomic_DNA"/>
</dbReference>
<dbReference type="GO" id="GO:0043161">
    <property type="term" value="P:proteasome-mediated ubiquitin-dependent protein catabolic process"/>
    <property type="evidence" value="ECO:0007669"/>
    <property type="project" value="UniProtKB-UniRule"/>
</dbReference>
<dbReference type="FunFam" id="3.10.20.90:FF:000254">
    <property type="entry name" value="UV excision repair protein Rad23"/>
    <property type="match status" value="1"/>
</dbReference>
<organism evidence="9">
    <name type="scientific">Culicoides sonorensis</name>
    <name type="common">Biting midge</name>
    <dbReference type="NCBI Taxonomy" id="179676"/>
    <lineage>
        <taxon>Eukaryota</taxon>
        <taxon>Metazoa</taxon>
        <taxon>Ecdysozoa</taxon>
        <taxon>Arthropoda</taxon>
        <taxon>Hexapoda</taxon>
        <taxon>Insecta</taxon>
        <taxon>Pterygota</taxon>
        <taxon>Neoptera</taxon>
        <taxon>Endopterygota</taxon>
        <taxon>Diptera</taxon>
        <taxon>Nematocera</taxon>
        <taxon>Chironomoidea</taxon>
        <taxon>Ceratopogonidae</taxon>
        <taxon>Ceratopogoninae</taxon>
        <taxon>Culicoides</taxon>
        <taxon>Monoculicoides</taxon>
    </lineage>
</organism>
<dbReference type="InterPro" id="IPR029071">
    <property type="entry name" value="Ubiquitin-like_domsf"/>
</dbReference>
<dbReference type="InterPro" id="IPR036353">
    <property type="entry name" value="XPC-bd_sf"/>
</dbReference>
<evidence type="ECO:0000256" key="5">
    <source>
        <dbReference type="RuleBase" id="RU367049"/>
    </source>
</evidence>
<dbReference type="Pfam" id="PF00240">
    <property type="entry name" value="ubiquitin"/>
    <property type="match status" value="1"/>
</dbReference>
<accession>A0A336LBB9</accession>
<dbReference type="PANTHER" id="PTHR10621:SF0">
    <property type="entry name" value="UV EXCISION REPAIR PROTEIN RAD23"/>
    <property type="match status" value="1"/>
</dbReference>
<dbReference type="GO" id="GO:0006289">
    <property type="term" value="P:nucleotide-excision repair"/>
    <property type="evidence" value="ECO:0007669"/>
    <property type="project" value="UniProtKB-UniRule"/>
</dbReference>
<dbReference type="FunFam" id="1.10.8.10:FF:000002">
    <property type="entry name" value="UV excision repair protein RAD23 homolog"/>
    <property type="match status" value="1"/>
</dbReference>
<feature type="compositionally biased region" description="Low complexity" evidence="6">
    <location>
        <begin position="134"/>
        <end position="152"/>
    </location>
</feature>
<evidence type="ECO:0000259" key="8">
    <source>
        <dbReference type="PROSITE" id="PS50053"/>
    </source>
</evidence>
<feature type="domain" description="UBA" evidence="7">
    <location>
        <begin position="342"/>
        <end position="382"/>
    </location>
</feature>
<feature type="compositionally biased region" description="Basic and acidic residues" evidence="6">
    <location>
        <begin position="100"/>
        <end position="110"/>
    </location>
</feature>
<feature type="domain" description="Ubiquitin-like" evidence="8">
    <location>
        <begin position="1"/>
        <end position="78"/>
    </location>
</feature>
<dbReference type="FunFam" id="1.10.10.540:FF:000001">
    <property type="entry name" value="UV excision repair protein RAD23 B"/>
    <property type="match status" value="1"/>
</dbReference>
<evidence type="ECO:0000313" key="9">
    <source>
        <dbReference type="EMBL" id="SSX14191.1"/>
    </source>
</evidence>
<dbReference type="SUPFAM" id="SSF46934">
    <property type="entry name" value="UBA-like"/>
    <property type="match status" value="2"/>
</dbReference>
<dbReference type="Gene3D" id="1.10.10.540">
    <property type="entry name" value="XPC-binding domain"/>
    <property type="match status" value="1"/>
</dbReference>
<dbReference type="EMBL" id="UFQS01002509">
    <property type="protein sequence ID" value="SSX14191.1"/>
    <property type="molecule type" value="Genomic_DNA"/>
</dbReference>
<dbReference type="Pfam" id="PF00627">
    <property type="entry name" value="UBA"/>
    <property type="match status" value="2"/>
</dbReference>
<dbReference type="SUPFAM" id="SSF54236">
    <property type="entry name" value="Ubiquitin-like"/>
    <property type="match status" value="1"/>
</dbReference>
<evidence type="ECO:0000256" key="3">
    <source>
        <dbReference type="ARBA" id="ARBA00023204"/>
    </source>
</evidence>
<dbReference type="InterPro" id="IPR006636">
    <property type="entry name" value="STI1_HS-bd"/>
</dbReference>
<keyword evidence="5" id="KW-0963">Cytoplasm</keyword>
<dbReference type="PROSITE" id="PS50053">
    <property type="entry name" value="UBIQUITIN_2"/>
    <property type="match status" value="1"/>
</dbReference>
<proteinExistence type="inferred from homology"/>
<reference evidence="10" key="2">
    <citation type="submission" date="2018-07" db="EMBL/GenBank/DDBJ databases">
        <authorList>
            <person name="Quirk P.G."/>
            <person name="Krulwich T.A."/>
        </authorList>
    </citation>
    <scope>NUCLEOTIDE SEQUENCE</scope>
</reference>
<dbReference type="SMART" id="SM00165">
    <property type="entry name" value="UBA"/>
    <property type="match status" value="2"/>
</dbReference>
<dbReference type="VEuPathDB" id="VectorBase:CSON006679"/>
<dbReference type="InterPro" id="IPR004806">
    <property type="entry name" value="Rad23"/>
</dbReference>
<dbReference type="AlphaFoldDB" id="A0A336LBB9"/>
<dbReference type="InterPro" id="IPR015940">
    <property type="entry name" value="UBA"/>
</dbReference>
<dbReference type="GO" id="GO:0031593">
    <property type="term" value="F:polyubiquitin modification-dependent protein binding"/>
    <property type="evidence" value="ECO:0007669"/>
    <property type="project" value="UniProtKB-UniRule"/>
</dbReference>
<dbReference type="OMA" id="PHMLEPI"/>
<comment type="subcellular location">
    <subcellularLocation>
        <location evidence="5">Nucleus</location>
    </subcellularLocation>
    <subcellularLocation>
        <location evidence="5">Cytoplasm</location>
    </subcellularLocation>
</comment>
<dbReference type="GO" id="GO:0003684">
    <property type="term" value="F:damaged DNA binding"/>
    <property type="evidence" value="ECO:0007669"/>
    <property type="project" value="UniProtKB-UniRule"/>
</dbReference>
<feature type="region of interest" description="Disordered" evidence="6">
    <location>
        <begin position="219"/>
        <end position="243"/>
    </location>
</feature>
<comment type="similarity">
    <text evidence="5">Belongs to the RAD23 family.</text>
</comment>
<dbReference type="PRINTS" id="PR01839">
    <property type="entry name" value="RAD23PROTEIN"/>
</dbReference>
<evidence type="ECO:0000256" key="6">
    <source>
        <dbReference type="SAM" id="MobiDB-lite"/>
    </source>
</evidence>
<dbReference type="Pfam" id="PF09280">
    <property type="entry name" value="XPC-binding"/>
    <property type="match status" value="1"/>
</dbReference>
<gene>
    <name evidence="9" type="primary">CSON006679</name>
</gene>
<dbReference type="GO" id="GO:0005829">
    <property type="term" value="C:cytosol"/>
    <property type="evidence" value="ECO:0007669"/>
    <property type="project" value="TreeGrafter"/>
</dbReference>
<dbReference type="Gene3D" id="1.10.8.10">
    <property type="entry name" value="DNA helicase RuvA subunit, C-terminal domain"/>
    <property type="match status" value="2"/>
</dbReference>
<dbReference type="FunFam" id="1.10.8.10:FF:000003">
    <property type="entry name" value="UV excision repair protein RAD23 homolog"/>
    <property type="match status" value="1"/>
</dbReference>
<keyword evidence="2 5" id="KW-0227">DNA damage</keyword>
<feature type="domain" description="UBA" evidence="7">
    <location>
        <begin position="169"/>
        <end position="209"/>
    </location>
</feature>
<dbReference type="SMART" id="SM00213">
    <property type="entry name" value="UBQ"/>
    <property type="match status" value="1"/>
</dbReference>
<keyword evidence="1" id="KW-0677">Repeat</keyword>
<protein>
    <recommendedName>
        <fullName evidence="5">UV excision repair protein RAD23</fullName>
    </recommendedName>
</protein>
<feature type="compositionally biased region" description="Low complexity" evidence="6">
    <location>
        <begin position="82"/>
        <end position="99"/>
    </location>
</feature>
<evidence type="ECO:0000256" key="4">
    <source>
        <dbReference type="ARBA" id="ARBA00023242"/>
    </source>
</evidence>
<evidence type="ECO:0000256" key="1">
    <source>
        <dbReference type="ARBA" id="ARBA00022737"/>
    </source>
</evidence>
<dbReference type="InterPro" id="IPR009060">
    <property type="entry name" value="UBA-like_sf"/>
</dbReference>
<feature type="compositionally biased region" description="Gly residues" evidence="6">
    <location>
        <begin position="221"/>
        <end position="231"/>
    </location>
</feature>
<evidence type="ECO:0000313" key="10">
    <source>
        <dbReference type="EMBL" id="SSX33607.1"/>
    </source>
</evidence>
<reference evidence="9" key="1">
    <citation type="submission" date="2018-04" db="EMBL/GenBank/DDBJ databases">
        <authorList>
            <person name="Go L.Y."/>
            <person name="Mitchell J.A."/>
        </authorList>
    </citation>
    <scope>NUCLEOTIDE SEQUENCE</scope>
    <source>
        <tissue evidence="9">Whole organism</tissue>
    </source>
</reference>
<dbReference type="CDD" id="cd14380">
    <property type="entry name" value="UBA2_Rad23"/>
    <property type="match status" value="1"/>
</dbReference>
<comment type="function">
    <text evidence="5">Multiubiquitin chain receptor involved in modulation of proteasomal degradation. Involved in nucleotide excision repair.</text>
</comment>
<dbReference type="SMART" id="SM00727">
    <property type="entry name" value="STI1"/>
    <property type="match status" value="1"/>
</dbReference>
<dbReference type="NCBIfam" id="TIGR00601">
    <property type="entry name" value="rad23"/>
    <property type="match status" value="1"/>
</dbReference>
<dbReference type="GO" id="GO:0043130">
    <property type="term" value="F:ubiquitin binding"/>
    <property type="evidence" value="ECO:0007669"/>
    <property type="project" value="UniProtKB-UniRule"/>
</dbReference>
<dbReference type="GO" id="GO:0005654">
    <property type="term" value="C:nucleoplasm"/>
    <property type="evidence" value="ECO:0007669"/>
    <property type="project" value="TreeGrafter"/>
</dbReference>
<feature type="region of interest" description="Disordered" evidence="6">
    <location>
        <begin position="77"/>
        <end position="155"/>
    </location>
</feature>
<dbReference type="PANTHER" id="PTHR10621">
    <property type="entry name" value="UV EXCISION REPAIR PROTEIN RAD23"/>
    <property type="match status" value="1"/>
</dbReference>
<sequence>MIITVKNLQQQTFQIEFDPSLTVAKLKEKIEAERGKDYPVAQQKLIYSGLILDDERTVESYKVDEKKFIVIMITKPTKSETSESPAKTATTTTSAGSSTEAKKEIEKKVEQSSPAKVASKPETPTTEAKSTADESSGGATGTTQAAGTESASDSSVARAAESALLLGGDEYETTILNIMEMGYSRPEVERALRASFNNPDRAVEYLLTGIPDFLGAEQAGEQGGAESGDLGGLDARAPRSEGGADPLAFLRSQPQFQQMRAVIQQNPELLNALLQQIGQTNPALLRLISENQEAFVNMLNEAPESGTAGTGATGAAAVAEAAENLANPPEGGQREGVIAVTQQDREAIDRLTALGFDEQMALQAYFACEKNENLAANFLLSQNFDD</sequence>
<evidence type="ECO:0000256" key="2">
    <source>
        <dbReference type="ARBA" id="ARBA00022763"/>
    </source>
</evidence>
<dbReference type="CDD" id="cd14378">
    <property type="entry name" value="UBA1_Rhp23p_like"/>
    <property type="match status" value="1"/>
</dbReference>
<dbReference type="Gene3D" id="3.10.20.90">
    <property type="entry name" value="Phosphatidylinositol 3-kinase Catalytic Subunit, Chain A, domain 1"/>
    <property type="match status" value="1"/>
</dbReference>
<dbReference type="InterPro" id="IPR000626">
    <property type="entry name" value="Ubiquitin-like_dom"/>
</dbReference>
<name>A0A336LBB9_CULSO</name>
<keyword evidence="4 5" id="KW-0539">Nucleus</keyword>
<evidence type="ECO:0000259" key="7">
    <source>
        <dbReference type="PROSITE" id="PS50030"/>
    </source>
</evidence>
<dbReference type="InterPro" id="IPR015360">
    <property type="entry name" value="XPC-bd"/>
</dbReference>
<dbReference type="SUPFAM" id="SSF101238">
    <property type="entry name" value="XPC-binding domain"/>
    <property type="match status" value="1"/>
</dbReference>
<dbReference type="PROSITE" id="PS50030">
    <property type="entry name" value="UBA"/>
    <property type="match status" value="2"/>
</dbReference>
<dbReference type="CDD" id="cd01805">
    <property type="entry name" value="Ubl_Rad23"/>
    <property type="match status" value="1"/>
</dbReference>
<dbReference type="GO" id="GO:0070628">
    <property type="term" value="F:proteasome binding"/>
    <property type="evidence" value="ECO:0007669"/>
    <property type="project" value="TreeGrafter"/>
</dbReference>
<keyword evidence="3 5" id="KW-0234">DNA repair</keyword>